<organism evidence="1 2">
    <name type="scientific">Planoprotostelium fungivorum</name>
    <dbReference type="NCBI Taxonomy" id="1890364"/>
    <lineage>
        <taxon>Eukaryota</taxon>
        <taxon>Amoebozoa</taxon>
        <taxon>Evosea</taxon>
        <taxon>Variosea</taxon>
        <taxon>Cavosteliida</taxon>
        <taxon>Cavosteliaceae</taxon>
        <taxon>Planoprotostelium</taxon>
    </lineage>
</organism>
<evidence type="ECO:0000313" key="1">
    <source>
        <dbReference type="EMBL" id="PRP88847.1"/>
    </source>
</evidence>
<sequence>MSPIVCLNGDLGGQGSFVKPDRHLEHGVLCGHKGLGTWHFVNVEGNMNISRLGAVLLLDQAAD</sequence>
<keyword evidence="2" id="KW-1185">Reference proteome</keyword>
<dbReference type="EMBL" id="MDYQ01000007">
    <property type="protein sequence ID" value="PRP88847.1"/>
    <property type="molecule type" value="Genomic_DNA"/>
</dbReference>
<evidence type="ECO:0000313" key="2">
    <source>
        <dbReference type="Proteomes" id="UP000241769"/>
    </source>
</evidence>
<gene>
    <name evidence="1" type="ORF">PROFUN_00315</name>
</gene>
<accession>A0A2P6NY13</accession>
<dbReference type="AlphaFoldDB" id="A0A2P6NY13"/>
<dbReference type="Proteomes" id="UP000241769">
    <property type="component" value="Unassembled WGS sequence"/>
</dbReference>
<dbReference type="InParanoid" id="A0A2P6NY13"/>
<proteinExistence type="predicted"/>
<protein>
    <submittedName>
        <fullName evidence="1">Uncharacterized protein</fullName>
    </submittedName>
</protein>
<comment type="caution">
    <text evidence="1">The sequence shown here is derived from an EMBL/GenBank/DDBJ whole genome shotgun (WGS) entry which is preliminary data.</text>
</comment>
<name>A0A2P6NY13_9EUKA</name>
<reference evidence="1 2" key="1">
    <citation type="journal article" date="2018" name="Genome Biol. Evol.">
        <title>Multiple Roots of Fruiting Body Formation in Amoebozoa.</title>
        <authorList>
            <person name="Hillmann F."/>
            <person name="Forbes G."/>
            <person name="Novohradska S."/>
            <person name="Ferling I."/>
            <person name="Riege K."/>
            <person name="Groth M."/>
            <person name="Westermann M."/>
            <person name="Marz M."/>
            <person name="Spaller T."/>
            <person name="Winckler T."/>
            <person name="Schaap P."/>
            <person name="Glockner G."/>
        </authorList>
    </citation>
    <scope>NUCLEOTIDE SEQUENCE [LARGE SCALE GENOMIC DNA]</scope>
    <source>
        <strain evidence="1 2">Jena</strain>
    </source>
</reference>